<organism evidence="1">
    <name type="scientific">uncultured Leptolyngbya sp</name>
    <dbReference type="NCBI Taxonomy" id="332963"/>
    <lineage>
        <taxon>Bacteria</taxon>
        <taxon>Bacillati</taxon>
        <taxon>Cyanobacteriota</taxon>
        <taxon>Cyanophyceae</taxon>
        <taxon>Leptolyngbyales</taxon>
        <taxon>Leptolyngbyaceae</taxon>
        <taxon>Leptolyngbya group</taxon>
        <taxon>Leptolyngbya</taxon>
        <taxon>environmental samples</taxon>
    </lineage>
</organism>
<sequence length="37" mass="4313">QLLPMIVNLQRLFARWQLSANLVARSGHFFGRCWIAV</sequence>
<name>A0A6J4MVH8_9CYAN</name>
<dbReference type="EMBL" id="CADCTY010001367">
    <property type="protein sequence ID" value="CAA9368492.1"/>
    <property type="molecule type" value="Genomic_DNA"/>
</dbReference>
<proteinExistence type="predicted"/>
<accession>A0A6J4MVH8</accession>
<feature type="non-terminal residue" evidence="1">
    <location>
        <position position="1"/>
    </location>
</feature>
<reference evidence="1" key="1">
    <citation type="submission" date="2020-02" db="EMBL/GenBank/DDBJ databases">
        <authorList>
            <person name="Meier V. D."/>
        </authorList>
    </citation>
    <scope>NUCLEOTIDE SEQUENCE</scope>
    <source>
        <strain evidence="1">AVDCRST_MAG94</strain>
    </source>
</reference>
<dbReference type="AlphaFoldDB" id="A0A6J4MVH8"/>
<evidence type="ECO:0000313" key="1">
    <source>
        <dbReference type="EMBL" id="CAA9368492.1"/>
    </source>
</evidence>
<gene>
    <name evidence="1" type="ORF">AVDCRST_MAG94-3935</name>
</gene>
<protein>
    <submittedName>
        <fullName evidence="1">Uncharacterized protein</fullName>
    </submittedName>
</protein>